<sequence>MSKIKLYFLTGFLGSGKTTILRNLLENMEGTKVGVIQNELGKISIDGTVLQNNDIQMVELNRGSIFCSCLRLSFVDALVQMSRKGLEYVFVESSGFGDPSNAEEILAATEVMAPDAYDFKGCICLVDCYNFLDQIGDSETIDRQLKHCNLAVLTKVDLVDSEQIEQVKDKVREINPVCPITESANGNIDRSFYDMDLMLYKWAECEDTTNSSKNKPKTFSMDFTGEIQKEKLEAFLAKIEPDVFRVKGFFKVEKEGWEKVDVVGKKRDYAPYEPQPKSQLVFISKIGIALIREIAAAWEECVGLPMKLNN</sequence>
<dbReference type="GeneID" id="92825513"/>
<evidence type="ECO:0000256" key="2">
    <source>
        <dbReference type="ARBA" id="ARBA00022801"/>
    </source>
</evidence>
<keyword evidence="2" id="KW-0378">Hydrolase</keyword>
<dbReference type="Pfam" id="PF02492">
    <property type="entry name" value="cobW"/>
    <property type="match status" value="1"/>
</dbReference>
<gene>
    <name evidence="8" type="ORF">HUU93_01240</name>
</gene>
<dbReference type="GO" id="GO:0005737">
    <property type="term" value="C:cytoplasm"/>
    <property type="evidence" value="ECO:0007669"/>
    <property type="project" value="TreeGrafter"/>
</dbReference>
<reference evidence="8 9" key="2">
    <citation type="submission" date="2020-07" db="EMBL/GenBank/DDBJ databases">
        <title>Bacterial metabolism rescues the inhibition of intestinal drug absorption by food and drug additives.</title>
        <authorList>
            <person name="Zou L."/>
            <person name="Spanogiannopoulos P."/>
            <person name="Chien H.-C."/>
            <person name="Pieper L.M."/>
            <person name="Cai W."/>
            <person name="Khuri N."/>
            <person name="Pottel J."/>
            <person name="Vora B."/>
            <person name="Ni Z."/>
            <person name="Tsakalozou E."/>
            <person name="Zhang W."/>
            <person name="Shoichet B.K."/>
            <person name="Giacomini K.M."/>
            <person name="Turnbaugh P.J."/>
        </authorList>
    </citation>
    <scope>NUCLEOTIDE SEQUENCE [LARGE SCALE GENOMIC DNA]</scope>
    <source>
        <strain evidence="8 9">F22</strain>
    </source>
</reference>
<dbReference type="SUPFAM" id="SSF52540">
    <property type="entry name" value="P-loop containing nucleoside triphosphate hydrolases"/>
    <property type="match status" value="1"/>
</dbReference>
<dbReference type="Proteomes" id="UP000554488">
    <property type="component" value="Unassembled WGS sequence"/>
</dbReference>
<feature type="domain" description="CobW C-terminal" evidence="7">
    <location>
        <begin position="218"/>
        <end position="301"/>
    </location>
</feature>
<dbReference type="InterPro" id="IPR036627">
    <property type="entry name" value="CobW-likC_sf"/>
</dbReference>
<keyword evidence="1" id="KW-0547">Nucleotide-binding</keyword>
<accession>A0A849XYG3</accession>
<dbReference type="RefSeq" id="WP_008374307.1">
    <property type="nucleotide sequence ID" value="NZ_CP070062.1"/>
</dbReference>
<evidence type="ECO:0000256" key="3">
    <source>
        <dbReference type="ARBA" id="ARBA00023186"/>
    </source>
</evidence>
<dbReference type="Gene3D" id="3.40.50.300">
    <property type="entry name" value="P-loop containing nucleotide triphosphate hydrolases"/>
    <property type="match status" value="1"/>
</dbReference>
<evidence type="ECO:0000313" key="8">
    <source>
        <dbReference type="EMBL" id="NUN85239.1"/>
    </source>
</evidence>
<proteinExistence type="inferred from homology"/>
<evidence type="ECO:0000256" key="1">
    <source>
        <dbReference type="ARBA" id="ARBA00022741"/>
    </source>
</evidence>
<evidence type="ECO:0000256" key="4">
    <source>
        <dbReference type="ARBA" id="ARBA00034320"/>
    </source>
</evidence>
<dbReference type="GO" id="GO:0016787">
    <property type="term" value="F:hydrolase activity"/>
    <property type="evidence" value="ECO:0007669"/>
    <property type="project" value="UniProtKB-KW"/>
</dbReference>
<name>A0A849XYG3_9FIRM</name>
<reference evidence="8 9" key="1">
    <citation type="submission" date="2020-04" db="EMBL/GenBank/DDBJ databases">
        <authorList>
            <person name="Pieper L."/>
        </authorList>
    </citation>
    <scope>NUCLEOTIDE SEQUENCE [LARGE SCALE GENOMIC DNA]</scope>
    <source>
        <strain evidence="8 9">F22</strain>
    </source>
</reference>
<dbReference type="InterPro" id="IPR011629">
    <property type="entry name" value="CobW-like_C"/>
</dbReference>
<evidence type="ECO:0000256" key="5">
    <source>
        <dbReference type="ARBA" id="ARBA00049117"/>
    </source>
</evidence>
<dbReference type="InterPro" id="IPR051316">
    <property type="entry name" value="Zinc-reg_GTPase_activator"/>
</dbReference>
<dbReference type="PANTHER" id="PTHR13748:SF62">
    <property type="entry name" value="COBW DOMAIN-CONTAINING PROTEIN"/>
    <property type="match status" value="1"/>
</dbReference>
<feature type="domain" description="CobW/HypB/UreG nucleotide-binding" evidence="6">
    <location>
        <begin position="7"/>
        <end position="180"/>
    </location>
</feature>
<dbReference type="AlphaFoldDB" id="A0A849XYG3"/>
<dbReference type="SUPFAM" id="SSF90002">
    <property type="entry name" value="Hypothetical protein YjiA, C-terminal domain"/>
    <property type="match status" value="1"/>
</dbReference>
<comment type="catalytic activity">
    <reaction evidence="5">
        <text>GTP + H2O = GDP + phosphate + H(+)</text>
        <dbReference type="Rhea" id="RHEA:19669"/>
        <dbReference type="ChEBI" id="CHEBI:15377"/>
        <dbReference type="ChEBI" id="CHEBI:15378"/>
        <dbReference type="ChEBI" id="CHEBI:37565"/>
        <dbReference type="ChEBI" id="CHEBI:43474"/>
        <dbReference type="ChEBI" id="CHEBI:58189"/>
    </reaction>
    <physiologicalReaction direction="left-to-right" evidence="5">
        <dbReference type="Rhea" id="RHEA:19670"/>
    </physiologicalReaction>
</comment>
<dbReference type="InterPro" id="IPR003495">
    <property type="entry name" value="CobW/HypB/UreG_nucleotide-bd"/>
</dbReference>
<organism evidence="8 9">
    <name type="scientific">Coprococcus comes</name>
    <dbReference type="NCBI Taxonomy" id="410072"/>
    <lineage>
        <taxon>Bacteria</taxon>
        <taxon>Bacillati</taxon>
        <taxon>Bacillota</taxon>
        <taxon>Clostridia</taxon>
        <taxon>Lachnospirales</taxon>
        <taxon>Lachnospiraceae</taxon>
        <taxon>Coprococcus</taxon>
    </lineage>
</organism>
<dbReference type="InterPro" id="IPR027417">
    <property type="entry name" value="P-loop_NTPase"/>
</dbReference>
<protein>
    <submittedName>
        <fullName evidence="8">GTP-binding protein</fullName>
    </submittedName>
</protein>
<dbReference type="PANTHER" id="PTHR13748">
    <property type="entry name" value="COBW-RELATED"/>
    <property type="match status" value="1"/>
</dbReference>
<dbReference type="Pfam" id="PF07683">
    <property type="entry name" value="CobW_C"/>
    <property type="match status" value="1"/>
</dbReference>
<dbReference type="CDD" id="cd03112">
    <property type="entry name" value="CobW-like"/>
    <property type="match status" value="1"/>
</dbReference>
<dbReference type="Gene3D" id="3.30.1220.10">
    <property type="entry name" value="CobW-like, C-terminal domain"/>
    <property type="match status" value="1"/>
</dbReference>
<dbReference type="EMBL" id="JABWDC010000003">
    <property type="protein sequence ID" value="NUN85239.1"/>
    <property type="molecule type" value="Genomic_DNA"/>
</dbReference>
<evidence type="ECO:0000313" key="9">
    <source>
        <dbReference type="Proteomes" id="UP000554488"/>
    </source>
</evidence>
<evidence type="ECO:0000259" key="6">
    <source>
        <dbReference type="Pfam" id="PF02492"/>
    </source>
</evidence>
<comment type="caution">
    <text evidence="8">The sequence shown here is derived from an EMBL/GenBank/DDBJ whole genome shotgun (WGS) entry which is preliminary data.</text>
</comment>
<comment type="similarity">
    <text evidence="4">Belongs to the SIMIBI class G3E GTPase family. ZNG1 subfamily.</text>
</comment>
<keyword evidence="3" id="KW-0143">Chaperone</keyword>
<evidence type="ECO:0000259" key="7">
    <source>
        <dbReference type="Pfam" id="PF07683"/>
    </source>
</evidence>
<dbReference type="GO" id="GO:0000166">
    <property type="term" value="F:nucleotide binding"/>
    <property type="evidence" value="ECO:0007669"/>
    <property type="project" value="UniProtKB-KW"/>
</dbReference>